<reference evidence="2" key="1">
    <citation type="submission" date="2006-10" db="EMBL/GenBank/DDBJ databases">
        <authorList>
            <person name="Amadeo P."/>
            <person name="Zhao Q."/>
            <person name="Wortman J."/>
            <person name="Fraser-Liggett C."/>
            <person name="Carlton J."/>
        </authorList>
    </citation>
    <scope>NUCLEOTIDE SEQUENCE</scope>
    <source>
        <strain evidence="2">G3</strain>
    </source>
</reference>
<protein>
    <submittedName>
        <fullName evidence="2">Uncharacterized protein</fullName>
    </submittedName>
</protein>
<feature type="transmembrane region" description="Helical" evidence="1">
    <location>
        <begin position="333"/>
        <end position="355"/>
    </location>
</feature>
<keyword evidence="1" id="KW-0472">Membrane</keyword>
<reference evidence="2" key="2">
    <citation type="journal article" date="2007" name="Science">
        <title>Draft genome sequence of the sexually transmitted pathogen Trichomonas vaginalis.</title>
        <authorList>
            <person name="Carlton J.M."/>
            <person name="Hirt R.P."/>
            <person name="Silva J.C."/>
            <person name="Delcher A.L."/>
            <person name="Schatz M."/>
            <person name="Zhao Q."/>
            <person name="Wortman J.R."/>
            <person name="Bidwell S.L."/>
            <person name="Alsmark U.C.M."/>
            <person name="Besteiro S."/>
            <person name="Sicheritz-Ponten T."/>
            <person name="Noel C.J."/>
            <person name="Dacks J.B."/>
            <person name="Foster P.G."/>
            <person name="Simillion C."/>
            <person name="Van de Peer Y."/>
            <person name="Miranda-Saavedra D."/>
            <person name="Barton G.J."/>
            <person name="Westrop G.D."/>
            <person name="Mueller S."/>
            <person name="Dessi D."/>
            <person name="Fiori P.L."/>
            <person name="Ren Q."/>
            <person name="Paulsen I."/>
            <person name="Zhang H."/>
            <person name="Bastida-Corcuera F.D."/>
            <person name="Simoes-Barbosa A."/>
            <person name="Brown M.T."/>
            <person name="Hayes R.D."/>
            <person name="Mukherjee M."/>
            <person name="Okumura C.Y."/>
            <person name="Schneider R."/>
            <person name="Smith A.J."/>
            <person name="Vanacova S."/>
            <person name="Villalvazo M."/>
            <person name="Haas B.J."/>
            <person name="Pertea M."/>
            <person name="Feldblyum T.V."/>
            <person name="Utterback T.R."/>
            <person name="Shu C.L."/>
            <person name="Osoegawa K."/>
            <person name="de Jong P.J."/>
            <person name="Hrdy I."/>
            <person name="Horvathova L."/>
            <person name="Zubacova Z."/>
            <person name="Dolezal P."/>
            <person name="Malik S.B."/>
            <person name="Logsdon J.M. Jr."/>
            <person name="Henze K."/>
            <person name="Gupta A."/>
            <person name="Wang C.C."/>
            <person name="Dunne R.L."/>
            <person name="Upcroft J.A."/>
            <person name="Upcroft P."/>
            <person name="White O."/>
            <person name="Salzberg S.L."/>
            <person name="Tang P."/>
            <person name="Chiu C.-H."/>
            <person name="Lee Y.-S."/>
            <person name="Embley T.M."/>
            <person name="Coombs G.H."/>
            <person name="Mottram J.C."/>
            <person name="Tachezy J."/>
            <person name="Fraser-Liggett C.M."/>
            <person name="Johnson P.J."/>
        </authorList>
    </citation>
    <scope>NUCLEOTIDE SEQUENCE [LARGE SCALE GENOMIC DNA]</scope>
    <source>
        <strain evidence="2">G3</strain>
    </source>
</reference>
<dbReference type="VEuPathDB" id="TrichDB:TVAG_109000"/>
<name>A2F041_TRIV3</name>
<organism evidence="2 3">
    <name type="scientific">Trichomonas vaginalis (strain ATCC PRA-98 / G3)</name>
    <dbReference type="NCBI Taxonomy" id="412133"/>
    <lineage>
        <taxon>Eukaryota</taxon>
        <taxon>Metamonada</taxon>
        <taxon>Parabasalia</taxon>
        <taxon>Trichomonadida</taxon>
        <taxon>Trichomonadidae</taxon>
        <taxon>Trichomonas</taxon>
    </lineage>
</organism>
<evidence type="ECO:0000256" key="1">
    <source>
        <dbReference type="SAM" id="Phobius"/>
    </source>
</evidence>
<dbReference type="EMBL" id="DS113558">
    <property type="protein sequence ID" value="EAY01743.1"/>
    <property type="molecule type" value="Genomic_DNA"/>
</dbReference>
<proteinExistence type="predicted"/>
<dbReference type="RefSeq" id="XP_001314301.1">
    <property type="nucleotide sequence ID" value="XM_001314283.1"/>
</dbReference>
<feature type="transmembrane region" description="Helical" evidence="1">
    <location>
        <begin position="49"/>
        <end position="68"/>
    </location>
</feature>
<dbReference type="AlphaFoldDB" id="A2F041"/>
<evidence type="ECO:0000313" key="2">
    <source>
        <dbReference type="EMBL" id="EAY01743.1"/>
    </source>
</evidence>
<dbReference type="Proteomes" id="UP000001542">
    <property type="component" value="Unassembled WGS sequence"/>
</dbReference>
<feature type="transmembrane region" description="Helical" evidence="1">
    <location>
        <begin position="362"/>
        <end position="380"/>
    </location>
</feature>
<accession>A2F041</accession>
<sequence length="441" mass="50171">MDEELRSSSFAENNDDELVVIDQKKHDISERITFGSSFLDVQLLSLFDYFVFLLILVVMALIIFIPFINTKFSEHSTAVHTNKEVESLSIFYFINLEAKFDTYSIYMQVQRANVNETVQVPMKNNFSISFTQLQTMPNDIRYKTTNETLYFKYGRELSEQFFIQSGKNQQIDKLQITMESSISLGHIKSVSIAFLGVIGITKFMSILQLVLIACPIILILDDLISTACGKPQKQTPIQIIFLVCLIFATNPLSLFSVSFDNVTAIIIFSSIFLFALRYYSIYVVSAFCGNTPSFVRKAILLLSAGCLLCDSTINYQDHIRYIRYDTDFNPQMIISMVLELVYFCLIFGSLAYGEYKPNQKPFLVLISAMFSIQALFVFLSKMGSVFFNNILGFVLCFVLYHINMFVSLFLGNLTIIPADPLVVAARTDEHPSNVENTLINL</sequence>
<keyword evidence="1" id="KW-1133">Transmembrane helix</keyword>
<dbReference type="InParanoid" id="A2F041"/>
<gene>
    <name evidence="2" type="ORF">TVAG_109000</name>
</gene>
<evidence type="ECO:0000313" key="3">
    <source>
        <dbReference type="Proteomes" id="UP000001542"/>
    </source>
</evidence>
<feature type="transmembrane region" description="Helical" evidence="1">
    <location>
        <begin position="236"/>
        <end position="256"/>
    </location>
</feature>
<feature type="transmembrane region" description="Helical" evidence="1">
    <location>
        <begin position="262"/>
        <end position="282"/>
    </location>
</feature>
<dbReference type="VEuPathDB" id="TrichDB:TVAGG3_0373990"/>
<dbReference type="KEGG" id="tva:4759572"/>
<feature type="transmembrane region" description="Helical" evidence="1">
    <location>
        <begin position="206"/>
        <end position="224"/>
    </location>
</feature>
<feature type="transmembrane region" description="Helical" evidence="1">
    <location>
        <begin position="386"/>
        <end position="410"/>
    </location>
</feature>
<keyword evidence="3" id="KW-1185">Reference proteome</keyword>
<keyword evidence="1" id="KW-0812">Transmembrane</keyword>